<feature type="compositionally biased region" description="Gly residues" evidence="1">
    <location>
        <begin position="119"/>
        <end position="134"/>
    </location>
</feature>
<reference evidence="2 3" key="1">
    <citation type="submission" date="2022-11" db="EMBL/GenBank/DDBJ databases">
        <title>Whole genome sequence of Eschrichtius robustus ER-17-0199.</title>
        <authorList>
            <person name="Bruniche-Olsen A."/>
            <person name="Black A.N."/>
            <person name="Fields C.J."/>
            <person name="Walden K."/>
            <person name="Dewoody J.A."/>
        </authorList>
    </citation>
    <scope>NUCLEOTIDE SEQUENCE [LARGE SCALE GENOMIC DNA]</scope>
    <source>
        <strain evidence="2">ER-17-0199</strain>
        <tissue evidence="2">Blubber</tissue>
    </source>
</reference>
<feature type="region of interest" description="Disordered" evidence="1">
    <location>
        <begin position="115"/>
        <end position="134"/>
    </location>
</feature>
<evidence type="ECO:0000313" key="3">
    <source>
        <dbReference type="Proteomes" id="UP001159641"/>
    </source>
</evidence>
<dbReference type="EMBL" id="JAIQCJ010000544">
    <property type="protein sequence ID" value="KAJ8795931.1"/>
    <property type="molecule type" value="Genomic_DNA"/>
</dbReference>
<protein>
    <submittedName>
        <fullName evidence="2">Uncharacterized protein</fullName>
    </submittedName>
</protein>
<proteinExistence type="predicted"/>
<feature type="region of interest" description="Disordered" evidence="1">
    <location>
        <begin position="154"/>
        <end position="177"/>
    </location>
</feature>
<evidence type="ECO:0000256" key="1">
    <source>
        <dbReference type="SAM" id="MobiDB-lite"/>
    </source>
</evidence>
<dbReference type="Proteomes" id="UP001159641">
    <property type="component" value="Unassembled WGS sequence"/>
</dbReference>
<accession>A0AB34HW92</accession>
<organism evidence="2 3">
    <name type="scientific">Eschrichtius robustus</name>
    <name type="common">California gray whale</name>
    <name type="synonym">Eschrichtius gibbosus</name>
    <dbReference type="NCBI Taxonomy" id="9764"/>
    <lineage>
        <taxon>Eukaryota</taxon>
        <taxon>Metazoa</taxon>
        <taxon>Chordata</taxon>
        <taxon>Craniata</taxon>
        <taxon>Vertebrata</taxon>
        <taxon>Euteleostomi</taxon>
        <taxon>Mammalia</taxon>
        <taxon>Eutheria</taxon>
        <taxon>Laurasiatheria</taxon>
        <taxon>Artiodactyla</taxon>
        <taxon>Whippomorpha</taxon>
        <taxon>Cetacea</taxon>
        <taxon>Mysticeti</taxon>
        <taxon>Eschrichtiidae</taxon>
        <taxon>Eschrichtius</taxon>
    </lineage>
</organism>
<sequence>MALAITQGPEAGPWALGVWRAGMQVGVPQPSGDLLRPILILSHFFSREKASFSGMDQQPLLPPSSSTHASSLTSGSLLALPRQTAGPGYSSRGQSRQAGAASSLVIHGLGLGPAHHPWSGGGAGGPKSRGRGGVSWGRGLRGRGLAEAVAFPDDCREGDDRATESRAAQSDAEWGASGRRQACSAEQKAEPAGLPIPCLQPGSGEVGMVWLAWDFFSPGSSFPHEAQPFPS</sequence>
<gene>
    <name evidence="2" type="ORF">J1605_002693</name>
</gene>
<keyword evidence="3" id="KW-1185">Reference proteome</keyword>
<feature type="compositionally biased region" description="Low complexity" evidence="1">
    <location>
        <begin position="63"/>
        <end position="75"/>
    </location>
</feature>
<dbReference type="AlphaFoldDB" id="A0AB34HW92"/>
<name>A0AB34HW92_ESCRO</name>
<evidence type="ECO:0000313" key="2">
    <source>
        <dbReference type="EMBL" id="KAJ8795931.1"/>
    </source>
</evidence>
<feature type="compositionally biased region" description="Basic and acidic residues" evidence="1">
    <location>
        <begin position="154"/>
        <end position="164"/>
    </location>
</feature>
<feature type="region of interest" description="Disordered" evidence="1">
    <location>
        <begin position="54"/>
        <end position="75"/>
    </location>
</feature>
<comment type="caution">
    <text evidence="2">The sequence shown here is derived from an EMBL/GenBank/DDBJ whole genome shotgun (WGS) entry which is preliminary data.</text>
</comment>